<name>A0A8E2DFZ5_9APHY</name>
<keyword evidence="2" id="KW-1185">Reference proteome</keyword>
<sequence>MFSARSHCPALLGSLLSVKSRFSFRTQIPCISPCEILLHHSDHGAHCRYNAHSAGRHCSKPQEVEGAYAQTGLILELFSGSEKLYQAMAGTTRDKKCWAASGSTAHCHIGLCLFVLSSSLSLFHLYAHPDNTNLDVSQETEDVSGLNSHINDARIVSRVVLHISFYLRMTLLFVHGPIRPHFNRI</sequence>
<proteinExistence type="predicted"/>
<reference evidence="1 2" key="1">
    <citation type="submission" date="2016-07" db="EMBL/GenBank/DDBJ databases">
        <title>Draft genome of the white-rot fungus Obba rivulosa 3A-2.</title>
        <authorList>
            <consortium name="DOE Joint Genome Institute"/>
            <person name="Miettinen O."/>
            <person name="Riley R."/>
            <person name="Acob R."/>
            <person name="Barry K."/>
            <person name="Cullen D."/>
            <person name="De Vries R."/>
            <person name="Hainaut M."/>
            <person name="Hatakka A."/>
            <person name="Henrissat B."/>
            <person name="Hilden K."/>
            <person name="Kuo R."/>
            <person name="Labutti K."/>
            <person name="Lipzen A."/>
            <person name="Makela M.R."/>
            <person name="Sandor L."/>
            <person name="Spatafora J.W."/>
            <person name="Grigoriev I.V."/>
            <person name="Hibbett D.S."/>
        </authorList>
    </citation>
    <scope>NUCLEOTIDE SEQUENCE [LARGE SCALE GENOMIC DNA]</scope>
    <source>
        <strain evidence="1 2">3A-2</strain>
    </source>
</reference>
<dbReference type="Proteomes" id="UP000250043">
    <property type="component" value="Unassembled WGS sequence"/>
</dbReference>
<protein>
    <submittedName>
        <fullName evidence="1">Uncharacterized protein</fullName>
    </submittedName>
</protein>
<evidence type="ECO:0000313" key="1">
    <source>
        <dbReference type="EMBL" id="OCH85362.1"/>
    </source>
</evidence>
<gene>
    <name evidence="1" type="ORF">OBBRIDRAFT_320914</name>
</gene>
<dbReference type="EMBL" id="KV722589">
    <property type="protein sequence ID" value="OCH85362.1"/>
    <property type="molecule type" value="Genomic_DNA"/>
</dbReference>
<accession>A0A8E2DFZ5</accession>
<organism evidence="1 2">
    <name type="scientific">Obba rivulosa</name>
    <dbReference type="NCBI Taxonomy" id="1052685"/>
    <lineage>
        <taxon>Eukaryota</taxon>
        <taxon>Fungi</taxon>
        <taxon>Dikarya</taxon>
        <taxon>Basidiomycota</taxon>
        <taxon>Agaricomycotina</taxon>
        <taxon>Agaricomycetes</taxon>
        <taxon>Polyporales</taxon>
        <taxon>Gelatoporiaceae</taxon>
        <taxon>Obba</taxon>
    </lineage>
</organism>
<evidence type="ECO:0000313" key="2">
    <source>
        <dbReference type="Proteomes" id="UP000250043"/>
    </source>
</evidence>
<dbReference type="AlphaFoldDB" id="A0A8E2DFZ5"/>